<evidence type="ECO:0000313" key="3">
    <source>
        <dbReference type="Proteomes" id="UP000620124"/>
    </source>
</evidence>
<comment type="caution">
    <text evidence="2">The sequence shown here is derived from an EMBL/GenBank/DDBJ whole genome shotgun (WGS) entry which is preliminary data.</text>
</comment>
<evidence type="ECO:0000313" key="2">
    <source>
        <dbReference type="EMBL" id="KAF7358260.1"/>
    </source>
</evidence>
<dbReference type="EMBL" id="JACAZI010000006">
    <property type="protein sequence ID" value="KAF7358260.1"/>
    <property type="molecule type" value="Genomic_DNA"/>
</dbReference>
<dbReference type="PROSITE" id="PS50231">
    <property type="entry name" value="RICIN_B_LECTIN"/>
    <property type="match status" value="1"/>
</dbReference>
<keyword evidence="3" id="KW-1185">Reference proteome</keyword>
<dbReference type="InterPro" id="IPR000772">
    <property type="entry name" value="Ricin_B_lectin"/>
</dbReference>
<dbReference type="OrthoDB" id="6770063at2759"/>
<sequence length="247" mass="26901">MVFPRRLPVGATVVPHDDAGLSSQFPYIAESLSYRVPIQQVIHKNIDVVHELERRYSALSLASPRTPSWRGWNSTSATAGAGHRPMGLVGAVVHRHRSRAGSGNVLQPGPEPFILAHPHRPTTWSSAGTQVDIFDCNDSASQNWAINGGILPGLSSFSSTTTGTDTYCLDAGVPADYADGVQMKIWKCFGGWAQQTWNKLESGQIQLANTNFCLDLTNGDTTNRNVLQIWTCTAGDTNQIWKIDSPQ</sequence>
<dbReference type="SMART" id="SM00458">
    <property type="entry name" value="RICIN"/>
    <property type="match status" value="1"/>
</dbReference>
<dbReference type="SUPFAM" id="SSF50370">
    <property type="entry name" value="Ricin B-like lectins"/>
    <property type="match status" value="1"/>
</dbReference>
<gene>
    <name evidence="2" type="ORF">MVEN_00875100</name>
</gene>
<dbReference type="CDD" id="cd00161">
    <property type="entry name" value="beta-trefoil_Ricin-like"/>
    <property type="match status" value="1"/>
</dbReference>
<name>A0A8H6YBZ3_9AGAR</name>
<dbReference type="Pfam" id="PF00652">
    <property type="entry name" value="Ricin_B_lectin"/>
    <property type="match status" value="1"/>
</dbReference>
<feature type="domain" description="Ricin B lectin" evidence="1">
    <location>
        <begin position="101"/>
        <end position="244"/>
    </location>
</feature>
<dbReference type="Proteomes" id="UP000620124">
    <property type="component" value="Unassembled WGS sequence"/>
</dbReference>
<proteinExistence type="predicted"/>
<organism evidence="2 3">
    <name type="scientific">Mycena venus</name>
    <dbReference type="NCBI Taxonomy" id="2733690"/>
    <lineage>
        <taxon>Eukaryota</taxon>
        <taxon>Fungi</taxon>
        <taxon>Dikarya</taxon>
        <taxon>Basidiomycota</taxon>
        <taxon>Agaricomycotina</taxon>
        <taxon>Agaricomycetes</taxon>
        <taxon>Agaricomycetidae</taxon>
        <taxon>Agaricales</taxon>
        <taxon>Marasmiineae</taxon>
        <taxon>Mycenaceae</taxon>
        <taxon>Mycena</taxon>
    </lineage>
</organism>
<dbReference type="AlphaFoldDB" id="A0A8H6YBZ3"/>
<reference evidence="2" key="1">
    <citation type="submission" date="2020-05" db="EMBL/GenBank/DDBJ databases">
        <title>Mycena genomes resolve the evolution of fungal bioluminescence.</title>
        <authorList>
            <person name="Tsai I.J."/>
        </authorList>
    </citation>
    <scope>NUCLEOTIDE SEQUENCE</scope>
    <source>
        <strain evidence="2">CCC161011</strain>
    </source>
</reference>
<dbReference type="InterPro" id="IPR035992">
    <property type="entry name" value="Ricin_B-like_lectins"/>
</dbReference>
<dbReference type="Gene3D" id="2.80.10.50">
    <property type="match status" value="1"/>
</dbReference>
<accession>A0A8H6YBZ3</accession>
<evidence type="ECO:0000259" key="1">
    <source>
        <dbReference type="SMART" id="SM00458"/>
    </source>
</evidence>
<protein>
    <submittedName>
        <fullName evidence="2">Carbohydrate-binding module family 13 protein</fullName>
    </submittedName>
</protein>